<dbReference type="InterPro" id="IPR038322">
    <property type="entry name" value="Pex19_C_sf"/>
</dbReference>
<dbReference type="EMBL" id="CAJOBC010003295">
    <property type="protein sequence ID" value="CAF3776390.1"/>
    <property type="molecule type" value="Genomic_DNA"/>
</dbReference>
<keyword evidence="8" id="KW-1185">Reference proteome</keyword>
<evidence type="ECO:0000256" key="3">
    <source>
        <dbReference type="SAM" id="MobiDB-lite"/>
    </source>
</evidence>
<dbReference type="GO" id="GO:0045046">
    <property type="term" value="P:protein import into peroxisome membrane"/>
    <property type="evidence" value="ECO:0007669"/>
    <property type="project" value="TreeGrafter"/>
</dbReference>
<organism evidence="5 8">
    <name type="scientific">Didymodactylos carnosus</name>
    <dbReference type="NCBI Taxonomy" id="1234261"/>
    <lineage>
        <taxon>Eukaryota</taxon>
        <taxon>Metazoa</taxon>
        <taxon>Spiralia</taxon>
        <taxon>Gnathifera</taxon>
        <taxon>Rotifera</taxon>
        <taxon>Eurotatoria</taxon>
        <taxon>Bdelloidea</taxon>
        <taxon>Philodinida</taxon>
        <taxon>Philodinidae</taxon>
        <taxon>Didymodactylos</taxon>
    </lineage>
</organism>
<dbReference type="InterPro" id="IPR006708">
    <property type="entry name" value="Pex19"/>
</dbReference>
<feature type="compositionally biased region" description="Pro residues" evidence="3">
    <location>
        <begin position="79"/>
        <end position="88"/>
    </location>
</feature>
<name>A0A814H569_9BILA</name>
<evidence type="ECO:0000313" key="7">
    <source>
        <dbReference type="EMBL" id="CAF3776390.1"/>
    </source>
</evidence>
<gene>
    <name evidence="5" type="ORF">GPM918_LOCUS13964</name>
    <name evidence="4" type="ORF">OVA965_LOCUS10119</name>
    <name evidence="7" type="ORF">SRO942_LOCUS13964</name>
    <name evidence="6" type="ORF">TMI583_LOCUS10113</name>
</gene>
<dbReference type="PANTHER" id="PTHR12774">
    <property type="entry name" value="PEROXISOMAL BIOGENESIS FACTOR 19"/>
    <property type="match status" value="1"/>
</dbReference>
<dbReference type="EMBL" id="CAJNOQ010003295">
    <property type="protein sequence ID" value="CAF1005044.1"/>
    <property type="molecule type" value="Genomic_DNA"/>
</dbReference>
<dbReference type="PANTHER" id="PTHR12774:SF2">
    <property type="entry name" value="PEROXISOMAL BIOGENESIS FACTOR 19"/>
    <property type="match status" value="1"/>
</dbReference>
<feature type="region of interest" description="Disordered" evidence="3">
    <location>
        <begin position="1"/>
        <end position="91"/>
    </location>
</feature>
<evidence type="ECO:0000313" key="4">
    <source>
        <dbReference type="EMBL" id="CAF0910965.1"/>
    </source>
</evidence>
<feature type="region of interest" description="Disordered" evidence="3">
    <location>
        <begin position="171"/>
        <end position="194"/>
    </location>
</feature>
<evidence type="ECO:0000256" key="2">
    <source>
        <dbReference type="ARBA" id="ARBA00029688"/>
    </source>
</evidence>
<dbReference type="GO" id="GO:0005778">
    <property type="term" value="C:peroxisomal membrane"/>
    <property type="evidence" value="ECO:0007669"/>
    <property type="project" value="TreeGrafter"/>
</dbReference>
<proteinExistence type="inferred from homology"/>
<feature type="compositionally biased region" description="Low complexity" evidence="3">
    <location>
        <begin position="176"/>
        <end position="190"/>
    </location>
</feature>
<protein>
    <recommendedName>
        <fullName evidence="2">Peroxin-19</fullName>
    </recommendedName>
</protein>
<accession>A0A814H569</accession>
<sequence length="329" mass="36453">MSELTSTTDTNNGDSEKKEPGDQSSLINLLDDAFNDFKNNDQKLSTESSTTVTATTADNHDDSITKSTTTTTTSESSLPQPPPPPPSDPLQTAFEAFCFNDEKFLNELDNVQNNFSSFPFGFGESTSTTGAGEGNVQDENLFNVFMQLGRHADLLQKIKDEDIEKALDKLASVDDQQQPQTSSQTQASTANESDQHIQHLNSFMTSILSKDVMLPACQAVAESYDDWLNKNKSTLKESDYERYQKQYDTVKEICQEYESSAANNSDDKTQLQRVLHKFQQLQTYGDPPNELMFFPNLLSGASGGSDTMFTDMFADADKVGQNDSDCCIM</sequence>
<dbReference type="Proteomes" id="UP000682733">
    <property type="component" value="Unassembled WGS sequence"/>
</dbReference>
<dbReference type="OrthoDB" id="21292at2759"/>
<comment type="caution">
    <text evidence="5">The sequence shown here is derived from an EMBL/GenBank/DDBJ whole genome shotgun (WGS) entry which is preliminary data.</text>
</comment>
<feature type="compositionally biased region" description="Low complexity" evidence="3">
    <location>
        <begin position="65"/>
        <end position="78"/>
    </location>
</feature>
<evidence type="ECO:0000313" key="6">
    <source>
        <dbReference type="EMBL" id="CAF3690042.1"/>
    </source>
</evidence>
<evidence type="ECO:0000256" key="1">
    <source>
        <dbReference type="ARBA" id="ARBA00006326"/>
    </source>
</evidence>
<reference evidence="5" key="1">
    <citation type="submission" date="2021-02" db="EMBL/GenBank/DDBJ databases">
        <authorList>
            <person name="Nowell W R."/>
        </authorList>
    </citation>
    <scope>NUCLEOTIDE SEQUENCE</scope>
</reference>
<comment type="similarity">
    <text evidence="1">Belongs to the peroxin-19 family.</text>
</comment>
<dbReference type="EMBL" id="CAJNOK010003695">
    <property type="protein sequence ID" value="CAF0910965.1"/>
    <property type="molecule type" value="Genomic_DNA"/>
</dbReference>
<feature type="compositionally biased region" description="Low complexity" evidence="3">
    <location>
        <begin position="45"/>
        <end position="57"/>
    </location>
</feature>
<dbReference type="AlphaFoldDB" id="A0A814H569"/>
<evidence type="ECO:0000313" key="8">
    <source>
        <dbReference type="Proteomes" id="UP000663829"/>
    </source>
</evidence>
<dbReference type="Gene3D" id="1.20.120.900">
    <property type="entry name" value="Pex19, mPTS binding domain"/>
    <property type="match status" value="1"/>
</dbReference>
<dbReference type="EMBL" id="CAJOBA010003695">
    <property type="protein sequence ID" value="CAF3690042.1"/>
    <property type="molecule type" value="Genomic_DNA"/>
</dbReference>
<feature type="compositionally biased region" description="Polar residues" evidence="3">
    <location>
        <begin position="1"/>
        <end position="13"/>
    </location>
</feature>
<evidence type="ECO:0000313" key="5">
    <source>
        <dbReference type="EMBL" id="CAF1005044.1"/>
    </source>
</evidence>
<dbReference type="Proteomes" id="UP000663829">
    <property type="component" value="Unassembled WGS sequence"/>
</dbReference>
<dbReference type="GO" id="GO:0033328">
    <property type="term" value="F:peroxisome membrane targeting sequence binding"/>
    <property type="evidence" value="ECO:0007669"/>
    <property type="project" value="TreeGrafter"/>
</dbReference>
<dbReference type="Proteomes" id="UP000677228">
    <property type="component" value="Unassembled WGS sequence"/>
</dbReference>
<dbReference type="Pfam" id="PF04614">
    <property type="entry name" value="Pex19"/>
    <property type="match status" value="1"/>
</dbReference>
<dbReference type="Proteomes" id="UP000681722">
    <property type="component" value="Unassembled WGS sequence"/>
</dbReference>